<gene>
    <name evidence="2" type="ORF">BDW42DRAFT_161448</name>
</gene>
<keyword evidence="1" id="KW-0812">Transmembrane</keyword>
<evidence type="ECO:0000313" key="3">
    <source>
        <dbReference type="Proteomes" id="UP000235023"/>
    </source>
</evidence>
<protein>
    <submittedName>
        <fullName evidence="2">Uncharacterized protein</fullName>
    </submittedName>
</protein>
<evidence type="ECO:0000256" key="1">
    <source>
        <dbReference type="SAM" id="Phobius"/>
    </source>
</evidence>
<proteinExistence type="predicted"/>
<dbReference type="AlphaFoldDB" id="A0A2J5I5D8"/>
<keyword evidence="1" id="KW-0472">Membrane</keyword>
<sequence length="63" mass="7179">MPCCVGCSQAIGENHHQHQSFSRSLSPTVNPWWTRTHPGLFLCLPSLWLDSFLFGGAFFHFPF</sequence>
<dbReference type="EMBL" id="KZ559507">
    <property type="protein sequence ID" value="PLN85014.1"/>
    <property type="molecule type" value="Genomic_DNA"/>
</dbReference>
<keyword evidence="3" id="KW-1185">Reference proteome</keyword>
<evidence type="ECO:0000313" key="2">
    <source>
        <dbReference type="EMBL" id="PLN85014.1"/>
    </source>
</evidence>
<dbReference type="Proteomes" id="UP000235023">
    <property type="component" value="Unassembled WGS sequence"/>
</dbReference>
<keyword evidence="1" id="KW-1133">Transmembrane helix</keyword>
<feature type="transmembrane region" description="Helical" evidence="1">
    <location>
        <begin position="39"/>
        <end position="61"/>
    </location>
</feature>
<name>A0A2J5I5D8_9EURO</name>
<accession>A0A2J5I5D8</accession>
<organism evidence="2 3">
    <name type="scientific">Aspergillus taichungensis</name>
    <dbReference type="NCBI Taxonomy" id="482145"/>
    <lineage>
        <taxon>Eukaryota</taxon>
        <taxon>Fungi</taxon>
        <taxon>Dikarya</taxon>
        <taxon>Ascomycota</taxon>
        <taxon>Pezizomycotina</taxon>
        <taxon>Eurotiomycetes</taxon>
        <taxon>Eurotiomycetidae</taxon>
        <taxon>Eurotiales</taxon>
        <taxon>Aspergillaceae</taxon>
        <taxon>Aspergillus</taxon>
        <taxon>Aspergillus subgen. Circumdati</taxon>
    </lineage>
</organism>
<reference evidence="3" key="1">
    <citation type="submission" date="2017-12" db="EMBL/GenBank/DDBJ databases">
        <authorList>
            <consortium name="DOE Joint Genome Institute"/>
            <person name="Mondo S.J."/>
            <person name="Kjaerbolling I."/>
            <person name="Vesth T.C."/>
            <person name="Frisvad J.C."/>
            <person name="Nybo J.L."/>
            <person name="Theobald S."/>
            <person name="Kuo A."/>
            <person name="Bowyer P."/>
            <person name="Matsuda Y."/>
            <person name="Lyhne E.K."/>
            <person name="Kogle M.E."/>
            <person name="Clum A."/>
            <person name="Lipzen A."/>
            <person name="Salamov A."/>
            <person name="Ngan C.Y."/>
            <person name="Daum C."/>
            <person name="Chiniquy J."/>
            <person name="Barry K."/>
            <person name="LaButti K."/>
            <person name="Haridas S."/>
            <person name="Simmons B.A."/>
            <person name="Magnuson J.K."/>
            <person name="Mortensen U.H."/>
            <person name="Larsen T.O."/>
            <person name="Grigoriev I.V."/>
            <person name="Baker S.E."/>
            <person name="Andersen M.R."/>
            <person name="Nordberg H.P."/>
            <person name="Cantor M.N."/>
            <person name="Hua S.X."/>
        </authorList>
    </citation>
    <scope>NUCLEOTIDE SEQUENCE [LARGE SCALE GENOMIC DNA]</scope>
    <source>
        <strain evidence="3">IBT 19404</strain>
    </source>
</reference>